<protein>
    <submittedName>
        <fullName evidence="2">Uncharacterized protein</fullName>
    </submittedName>
</protein>
<name>A0AA88TE77_9TELE</name>
<evidence type="ECO:0000256" key="1">
    <source>
        <dbReference type="SAM" id="MobiDB-lite"/>
    </source>
</evidence>
<comment type="caution">
    <text evidence="2">The sequence shown here is derived from an EMBL/GenBank/DDBJ whole genome shotgun (WGS) entry which is preliminary data.</text>
</comment>
<dbReference type="EMBL" id="JAUYZG010000021">
    <property type="protein sequence ID" value="KAK2874106.1"/>
    <property type="molecule type" value="Genomic_DNA"/>
</dbReference>
<feature type="region of interest" description="Disordered" evidence="1">
    <location>
        <begin position="41"/>
        <end position="103"/>
    </location>
</feature>
<organism evidence="2 3">
    <name type="scientific">Cirrhinus molitorella</name>
    <name type="common">mud carp</name>
    <dbReference type="NCBI Taxonomy" id="172907"/>
    <lineage>
        <taxon>Eukaryota</taxon>
        <taxon>Metazoa</taxon>
        <taxon>Chordata</taxon>
        <taxon>Craniata</taxon>
        <taxon>Vertebrata</taxon>
        <taxon>Euteleostomi</taxon>
        <taxon>Actinopterygii</taxon>
        <taxon>Neopterygii</taxon>
        <taxon>Teleostei</taxon>
        <taxon>Ostariophysi</taxon>
        <taxon>Cypriniformes</taxon>
        <taxon>Cyprinidae</taxon>
        <taxon>Labeoninae</taxon>
        <taxon>Labeonini</taxon>
        <taxon>Cirrhinus</taxon>
    </lineage>
</organism>
<reference evidence="2" key="1">
    <citation type="submission" date="2023-08" db="EMBL/GenBank/DDBJ databases">
        <title>Chromosome-level Genome Assembly of mud carp (Cirrhinus molitorella).</title>
        <authorList>
            <person name="Liu H."/>
        </authorList>
    </citation>
    <scope>NUCLEOTIDE SEQUENCE</scope>
    <source>
        <strain evidence="2">Prfri</strain>
        <tissue evidence="2">Muscle</tissue>
    </source>
</reference>
<dbReference type="AlphaFoldDB" id="A0AA88TE77"/>
<evidence type="ECO:0000313" key="2">
    <source>
        <dbReference type="EMBL" id="KAK2874106.1"/>
    </source>
</evidence>
<feature type="compositionally biased region" description="Polar residues" evidence="1">
    <location>
        <begin position="64"/>
        <end position="78"/>
    </location>
</feature>
<evidence type="ECO:0000313" key="3">
    <source>
        <dbReference type="Proteomes" id="UP001187343"/>
    </source>
</evidence>
<proteinExistence type="predicted"/>
<keyword evidence="3" id="KW-1185">Reference proteome</keyword>
<accession>A0AA88TE77</accession>
<gene>
    <name evidence="2" type="ORF">Q8A67_021259</name>
</gene>
<sequence>MFWVKGSHGKRIEKKGCADKRTYIFPERFRSPQVRQDARLEDVRGSSCQNPHPRHYHQDGTHLHLSTQRGLTHPTTPLSPKRVSRRAGGSPISRKLNEPTMTLQFSCTPNIASPTF</sequence>
<dbReference type="Proteomes" id="UP001187343">
    <property type="component" value="Unassembled WGS sequence"/>
</dbReference>